<evidence type="ECO:0000256" key="2">
    <source>
        <dbReference type="ARBA" id="ARBA00008072"/>
    </source>
</evidence>
<evidence type="ECO:0000256" key="5">
    <source>
        <dbReference type="ARBA" id="ARBA00023002"/>
    </source>
</evidence>
<dbReference type="AlphaFoldDB" id="A0A9P4QK23"/>
<comment type="similarity">
    <text evidence="2">Belongs to the zinc-containing alcohol dehydrogenase family.</text>
</comment>
<dbReference type="InterPro" id="IPR036291">
    <property type="entry name" value="NAD(P)-bd_dom_sf"/>
</dbReference>
<sequence>MASNVPSTMKAAQLVEFNSKPGFKIVEVPTPKPGDNDVLVKMGAAGYCHTDHQVWEGVYGSPLPLVPSHEPAGTIVEVGKNVAAEGTWKIGQRVGVLLFKHQCGHCIRCEHGYDIRYCENKEMAGLTHDGGIAEYMVGDPKTMCRLPDEISFVQGAPLMCAGLTVWTGIQQSNPKSKEPIGVIGIGGLGTLAVQIAKALGHPVVAIDNRPEGRDLATLNDNPKLKADLIVDSTDPDAISKVKEATGKLGLSSLVVCTDDVAVNEWALKLMRPHGTVVALGVPATGYKFSAFDLIFTSVSVVGSLVGTAQEAQKMLDLVAKFGIKSHVTTIPLSRAGELPHLYSDPHLKGRLVVDLSI</sequence>
<dbReference type="InterPro" id="IPR020843">
    <property type="entry name" value="ER"/>
</dbReference>
<dbReference type="InterPro" id="IPR013154">
    <property type="entry name" value="ADH-like_N"/>
</dbReference>
<dbReference type="CDD" id="cd08297">
    <property type="entry name" value="CAD3"/>
    <property type="match status" value="1"/>
</dbReference>
<dbReference type="GO" id="GO:0046872">
    <property type="term" value="F:metal ion binding"/>
    <property type="evidence" value="ECO:0007669"/>
    <property type="project" value="UniProtKB-KW"/>
</dbReference>
<dbReference type="GO" id="GO:0005737">
    <property type="term" value="C:cytoplasm"/>
    <property type="evidence" value="ECO:0007669"/>
    <property type="project" value="TreeGrafter"/>
</dbReference>
<dbReference type="Pfam" id="PF08240">
    <property type="entry name" value="ADH_N"/>
    <property type="match status" value="1"/>
</dbReference>
<keyword evidence="8" id="KW-1185">Reference proteome</keyword>
<evidence type="ECO:0000313" key="8">
    <source>
        <dbReference type="Proteomes" id="UP000799444"/>
    </source>
</evidence>
<proteinExistence type="inferred from homology"/>
<dbReference type="InterPro" id="IPR011032">
    <property type="entry name" value="GroES-like_sf"/>
</dbReference>
<keyword evidence="4" id="KW-0862">Zinc</keyword>
<dbReference type="SUPFAM" id="SSF50129">
    <property type="entry name" value="GroES-like"/>
    <property type="match status" value="1"/>
</dbReference>
<feature type="domain" description="Enoyl reductase (ER)" evidence="6">
    <location>
        <begin position="22"/>
        <end position="353"/>
    </location>
</feature>
<dbReference type="PANTHER" id="PTHR42940:SF8">
    <property type="entry name" value="VACUOLAR PROTEIN SORTING-ASSOCIATED PROTEIN 11"/>
    <property type="match status" value="1"/>
</dbReference>
<dbReference type="PANTHER" id="PTHR42940">
    <property type="entry name" value="ALCOHOL DEHYDROGENASE 1-RELATED"/>
    <property type="match status" value="1"/>
</dbReference>
<dbReference type="Gene3D" id="3.40.50.720">
    <property type="entry name" value="NAD(P)-binding Rossmann-like Domain"/>
    <property type="match status" value="1"/>
</dbReference>
<evidence type="ECO:0000259" key="6">
    <source>
        <dbReference type="SMART" id="SM00829"/>
    </source>
</evidence>
<gene>
    <name evidence="7" type="ORF">EJ04DRAFT_596771</name>
</gene>
<dbReference type="GO" id="GO:0004022">
    <property type="term" value="F:alcohol dehydrogenase (NAD+) activity"/>
    <property type="evidence" value="ECO:0007669"/>
    <property type="project" value="TreeGrafter"/>
</dbReference>
<dbReference type="OrthoDB" id="1879366at2759"/>
<organism evidence="7 8">
    <name type="scientific">Polyplosphaeria fusca</name>
    <dbReference type="NCBI Taxonomy" id="682080"/>
    <lineage>
        <taxon>Eukaryota</taxon>
        <taxon>Fungi</taxon>
        <taxon>Dikarya</taxon>
        <taxon>Ascomycota</taxon>
        <taxon>Pezizomycotina</taxon>
        <taxon>Dothideomycetes</taxon>
        <taxon>Pleosporomycetidae</taxon>
        <taxon>Pleosporales</taxon>
        <taxon>Tetraplosphaeriaceae</taxon>
        <taxon>Polyplosphaeria</taxon>
    </lineage>
</organism>
<comment type="cofactor">
    <cofactor evidence="1">
        <name>Zn(2+)</name>
        <dbReference type="ChEBI" id="CHEBI:29105"/>
    </cofactor>
</comment>
<comment type="caution">
    <text evidence="7">The sequence shown here is derived from an EMBL/GenBank/DDBJ whole genome shotgun (WGS) entry which is preliminary data.</text>
</comment>
<evidence type="ECO:0000256" key="3">
    <source>
        <dbReference type="ARBA" id="ARBA00022723"/>
    </source>
</evidence>
<dbReference type="InterPro" id="IPR013149">
    <property type="entry name" value="ADH-like_C"/>
</dbReference>
<dbReference type="SUPFAM" id="SSF51735">
    <property type="entry name" value="NAD(P)-binding Rossmann-fold domains"/>
    <property type="match status" value="1"/>
</dbReference>
<dbReference type="Gene3D" id="3.90.180.10">
    <property type="entry name" value="Medium-chain alcohol dehydrogenases, catalytic domain"/>
    <property type="match status" value="1"/>
</dbReference>
<evidence type="ECO:0000256" key="1">
    <source>
        <dbReference type="ARBA" id="ARBA00001947"/>
    </source>
</evidence>
<keyword evidence="5" id="KW-0560">Oxidoreductase</keyword>
<name>A0A9P4QK23_9PLEO</name>
<dbReference type="EMBL" id="ML996372">
    <property type="protein sequence ID" value="KAF2726923.1"/>
    <property type="molecule type" value="Genomic_DNA"/>
</dbReference>
<dbReference type="Pfam" id="PF00107">
    <property type="entry name" value="ADH_zinc_N"/>
    <property type="match status" value="1"/>
</dbReference>
<evidence type="ECO:0000313" key="7">
    <source>
        <dbReference type="EMBL" id="KAF2726923.1"/>
    </source>
</evidence>
<accession>A0A9P4QK23</accession>
<keyword evidence="3" id="KW-0479">Metal-binding</keyword>
<dbReference type="Proteomes" id="UP000799444">
    <property type="component" value="Unassembled WGS sequence"/>
</dbReference>
<evidence type="ECO:0000256" key="4">
    <source>
        <dbReference type="ARBA" id="ARBA00022833"/>
    </source>
</evidence>
<reference evidence="7" key="1">
    <citation type="journal article" date="2020" name="Stud. Mycol.">
        <title>101 Dothideomycetes genomes: a test case for predicting lifestyles and emergence of pathogens.</title>
        <authorList>
            <person name="Haridas S."/>
            <person name="Albert R."/>
            <person name="Binder M."/>
            <person name="Bloem J."/>
            <person name="Labutti K."/>
            <person name="Salamov A."/>
            <person name="Andreopoulos B."/>
            <person name="Baker S."/>
            <person name="Barry K."/>
            <person name="Bills G."/>
            <person name="Bluhm B."/>
            <person name="Cannon C."/>
            <person name="Castanera R."/>
            <person name="Culley D."/>
            <person name="Daum C."/>
            <person name="Ezra D."/>
            <person name="Gonzalez J."/>
            <person name="Henrissat B."/>
            <person name="Kuo A."/>
            <person name="Liang C."/>
            <person name="Lipzen A."/>
            <person name="Lutzoni F."/>
            <person name="Magnuson J."/>
            <person name="Mondo S."/>
            <person name="Nolan M."/>
            <person name="Ohm R."/>
            <person name="Pangilinan J."/>
            <person name="Park H.-J."/>
            <person name="Ramirez L."/>
            <person name="Alfaro M."/>
            <person name="Sun H."/>
            <person name="Tritt A."/>
            <person name="Yoshinaga Y."/>
            <person name="Zwiers L.-H."/>
            <person name="Turgeon B."/>
            <person name="Goodwin S."/>
            <person name="Spatafora J."/>
            <person name="Crous P."/>
            <person name="Grigoriev I."/>
        </authorList>
    </citation>
    <scope>NUCLEOTIDE SEQUENCE</scope>
    <source>
        <strain evidence="7">CBS 125425</strain>
    </source>
</reference>
<protein>
    <submittedName>
        <fullName evidence="7">GroES-like protein</fullName>
    </submittedName>
</protein>
<dbReference type="SMART" id="SM00829">
    <property type="entry name" value="PKS_ER"/>
    <property type="match status" value="1"/>
</dbReference>